<reference evidence="2" key="1">
    <citation type="submission" date="2016-10" db="EMBL/GenBank/DDBJ databases">
        <authorList>
            <person name="Varghese N."/>
            <person name="Submissions S."/>
        </authorList>
    </citation>
    <scope>NUCLEOTIDE SEQUENCE [LARGE SCALE GENOMIC DNA]</scope>
    <source>
        <strain evidence="2">DSM 21620</strain>
    </source>
</reference>
<evidence type="ECO:0000313" key="1">
    <source>
        <dbReference type="EMBL" id="SDC91739.1"/>
    </source>
</evidence>
<evidence type="ECO:0000313" key="2">
    <source>
        <dbReference type="Proteomes" id="UP000198666"/>
    </source>
</evidence>
<dbReference type="AlphaFoldDB" id="A0A1G6QH72"/>
<organism evidence="1 2">
    <name type="scientific">Terribacillus halophilus</name>
    <dbReference type="NCBI Taxonomy" id="361279"/>
    <lineage>
        <taxon>Bacteria</taxon>
        <taxon>Bacillati</taxon>
        <taxon>Bacillota</taxon>
        <taxon>Bacilli</taxon>
        <taxon>Bacillales</taxon>
        <taxon>Bacillaceae</taxon>
        <taxon>Terribacillus</taxon>
    </lineage>
</organism>
<dbReference type="Proteomes" id="UP000198666">
    <property type="component" value="Unassembled WGS sequence"/>
</dbReference>
<proteinExistence type="predicted"/>
<protein>
    <submittedName>
        <fullName evidence="1">Uncharacterized protein</fullName>
    </submittedName>
</protein>
<dbReference type="RefSeq" id="WP_093727174.1">
    <property type="nucleotide sequence ID" value="NZ_FMZB01000005.1"/>
</dbReference>
<sequence>MTEKVTEIKSKVWKHLLPAEDFNHLRSSLKKVAEPIWEEDEKFYKLVNQVIVGEDQKGKIMEAMKEETDRRKNLDAELTADTTKRINQIVYNLNDQVYELYFQQIFVTYSNKEFLERTSLLR</sequence>
<dbReference type="EMBL" id="FMZB01000005">
    <property type="protein sequence ID" value="SDC91739.1"/>
    <property type="molecule type" value="Genomic_DNA"/>
</dbReference>
<name>A0A1G6QH72_9BACI</name>
<dbReference type="OrthoDB" id="2721364at2"/>
<gene>
    <name evidence="1" type="ORF">SAMN05421663_10582</name>
</gene>
<dbReference type="STRING" id="361279.SAMN05421663_10582"/>
<accession>A0A1G6QH72</accession>
<keyword evidence="2" id="KW-1185">Reference proteome</keyword>